<accession>A0ABW0PTL2</accession>
<organism evidence="1 2">
    <name type="scientific">Kaistia terrae</name>
    <dbReference type="NCBI Taxonomy" id="537017"/>
    <lineage>
        <taxon>Bacteria</taxon>
        <taxon>Pseudomonadati</taxon>
        <taxon>Pseudomonadota</taxon>
        <taxon>Alphaproteobacteria</taxon>
        <taxon>Hyphomicrobiales</taxon>
        <taxon>Kaistiaceae</taxon>
        <taxon>Kaistia</taxon>
    </lineage>
</organism>
<gene>
    <name evidence="1" type="ORF">ACFPP9_09210</name>
</gene>
<evidence type="ECO:0000313" key="1">
    <source>
        <dbReference type="EMBL" id="MFC5515945.1"/>
    </source>
</evidence>
<keyword evidence="2" id="KW-1185">Reference proteome</keyword>
<reference evidence="2" key="1">
    <citation type="journal article" date="2019" name="Int. J. Syst. Evol. Microbiol.">
        <title>The Global Catalogue of Microorganisms (GCM) 10K type strain sequencing project: providing services to taxonomists for standard genome sequencing and annotation.</title>
        <authorList>
            <consortium name="The Broad Institute Genomics Platform"/>
            <consortium name="The Broad Institute Genome Sequencing Center for Infectious Disease"/>
            <person name="Wu L."/>
            <person name="Ma J."/>
        </authorList>
    </citation>
    <scope>NUCLEOTIDE SEQUENCE [LARGE SCALE GENOMIC DNA]</scope>
    <source>
        <strain evidence="2">KACC 12633</strain>
    </source>
</reference>
<dbReference type="EMBL" id="JBHSML010000003">
    <property type="protein sequence ID" value="MFC5515945.1"/>
    <property type="molecule type" value="Genomic_DNA"/>
</dbReference>
<name>A0ABW0PTL2_9HYPH</name>
<dbReference type="RefSeq" id="WP_266341838.1">
    <property type="nucleotide sequence ID" value="NZ_JAPKNH010000001.1"/>
</dbReference>
<dbReference type="Proteomes" id="UP001596150">
    <property type="component" value="Unassembled WGS sequence"/>
</dbReference>
<sequence length="58" mass="6136">MAAALSGDNENPAARAPFISAGQRDCHRIVMTVVAGGATCLIRMPDRVDIELQAIDEP</sequence>
<protein>
    <submittedName>
        <fullName evidence="1">Uncharacterized protein</fullName>
    </submittedName>
</protein>
<evidence type="ECO:0000313" key="2">
    <source>
        <dbReference type="Proteomes" id="UP001596150"/>
    </source>
</evidence>
<proteinExistence type="predicted"/>
<comment type="caution">
    <text evidence="1">The sequence shown here is derived from an EMBL/GenBank/DDBJ whole genome shotgun (WGS) entry which is preliminary data.</text>
</comment>